<sequence>MKEILKVGMMGDIDDISESDAPKRNALIKAYRRYGNVAAQAANNMDGLDQEIVKEAWAEGGAHSAAAAAVAHVLLPRINSKLEEAMVNSVVPTCIALNQLGVYQPNAIALSISHGIAQYVIEDFTRWGHFPVEVAVSRADRGYWESVGSAITVMKQDCVGCGAEYAAHTHQLLAHSLADTAASLNLPTGWTMGIIRSLQDETVRGIAGRYEAREIDPNPIREAMGLGSRGLRPGDIAYYLAWYQALNTHIVGLHQTDSWRMSTWPRKRHIRKKQVISIGQAA</sequence>
<dbReference type="HOGENOM" id="CLU_986003_0_0_7"/>
<protein>
    <submittedName>
        <fullName evidence="1">Uncharacterized protein</fullName>
    </submittedName>
</protein>
<name>F0JKA2_9BACT</name>
<dbReference type="Proteomes" id="UP000007845">
    <property type="component" value="Chromosome"/>
</dbReference>
<dbReference type="AlphaFoldDB" id="F0JKA2"/>
<accession>F0JKA2</accession>
<reference evidence="1 2" key="1">
    <citation type="journal article" date="2011" name="J. Bacteriol.">
        <title>Genome sequence of the mercury-methylating strain Desulfovibrio desulfuricans ND132.</title>
        <authorList>
            <person name="Brown S.D."/>
            <person name="Gilmour C.C."/>
            <person name="Kucken A.M."/>
            <person name="Wall J.D."/>
            <person name="Elias D.A."/>
            <person name="Brandt C.C."/>
            <person name="Podar M."/>
            <person name="Chertkov O."/>
            <person name="Held B."/>
            <person name="Bruce D.C."/>
            <person name="Detter J.C."/>
            <person name="Tapia R."/>
            <person name="Han C.S."/>
            <person name="Goodwin L.A."/>
            <person name="Cheng J.F."/>
            <person name="Pitluck S."/>
            <person name="Woyke T."/>
            <person name="Mikhailova N."/>
            <person name="Ivanova N.N."/>
            <person name="Han J."/>
            <person name="Lucas S."/>
            <person name="Lapidus A.L."/>
            <person name="Land M.L."/>
            <person name="Hauser L.J."/>
            <person name="Palumbo A.V."/>
        </authorList>
    </citation>
    <scope>NUCLEOTIDE SEQUENCE [LARGE SCALE GENOMIC DNA]</scope>
    <source>
        <strain evidence="1 2">ND132</strain>
    </source>
</reference>
<proteinExistence type="predicted"/>
<evidence type="ECO:0000313" key="2">
    <source>
        <dbReference type="Proteomes" id="UP000007845"/>
    </source>
</evidence>
<gene>
    <name evidence="1" type="ORF">DND132_3148</name>
</gene>
<dbReference type="RefSeq" id="WP_014323775.1">
    <property type="nucleotide sequence ID" value="NC_016803.1"/>
</dbReference>
<evidence type="ECO:0000313" key="1">
    <source>
        <dbReference type="EMBL" id="EGB16351.1"/>
    </source>
</evidence>
<keyword evidence="2" id="KW-1185">Reference proteome</keyword>
<organism evidence="1 2">
    <name type="scientific">Pseudodesulfovibrio mercurii</name>
    <dbReference type="NCBI Taxonomy" id="641491"/>
    <lineage>
        <taxon>Bacteria</taxon>
        <taxon>Pseudomonadati</taxon>
        <taxon>Thermodesulfobacteriota</taxon>
        <taxon>Desulfovibrionia</taxon>
        <taxon>Desulfovibrionales</taxon>
        <taxon>Desulfovibrionaceae</taxon>
    </lineage>
</organism>
<dbReference type="KEGG" id="ddn:DND132_3148"/>
<dbReference type="EMBL" id="CP003220">
    <property type="protein sequence ID" value="EGB16351.1"/>
    <property type="molecule type" value="Genomic_DNA"/>
</dbReference>